<feature type="compositionally biased region" description="Polar residues" evidence="1">
    <location>
        <begin position="452"/>
        <end position="462"/>
    </location>
</feature>
<name>A0A1U8NBV9_GOSHI</name>
<dbReference type="PaxDb" id="3635-A0A1U8NBV9"/>
<evidence type="ECO:0008006" key="4">
    <source>
        <dbReference type="Google" id="ProtNLM"/>
    </source>
</evidence>
<feature type="compositionally biased region" description="Polar residues" evidence="1">
    <location>
        <begin position="525"/>
        <end position="537"/>
    </location>
</feature>
<feature type="compositionally biased region" description="Low complexity" evidence="1">
    <location>
        <begin position="495"/>
        <end position="507"/>
    </location>
</feature>
<dbReference type="AlphaFoldDB" id="A0A1U8NBV9"/>
<reference evidence="2" key="1">
    <citation type="journal article" date="2020" name="Nat. Genet.">
        <title>Genomic diversifications of five Gossypium allopolyploid species and their impact on cotton improvement.</title>
        <authorList>
            <person name="Chen Z.J."/>
            <person name="Sreedasyam A."/>
            <person name="Ando A."/>
            <person name="Song Q."/>
            <person name="De Santiago L.M."/>
            <person name="Hulse-Kemp A.M."/>
            <person name="Ding M."/>
            <person name="Ye W."/>
            <person name="Kirkbride R.C."/>
            <person name="Jenkins J."/>
            <person name="Plott C."/>
            <person name="Lovell J."/>
            <person name="Lin Y.M."/>
            <person name="Vaughn R."/>
            <person name="Liu B."/>
            <person name="Simpson S."/>
            <person name="Scheffler B.E."/>
            <person name="Wen L."/>
            <person name="Saski C.A."/>
            <person name="Grover C.E."/>
            <person name="Hu G."/>
            <person name="Conover J.L."/>
            <person name="Carlson J.W."/>
            <person name="Shu S."/>
            <person name="Boston L.B."/>
            <person name="Williams M."/>
            <person name="Peterson D.G."/>
            <person name="McGee K."/>
            <person name="Jones D.C."/>
            <person name="Wendel J.F."/>
            <person name="Stelly D.M."/>
            <person name="Grimwood J."/>
            <person name="Schmutz J."/>
        </authorList>
    </citation>
    <scope>NUCLEOTIDE SEQUENCE [LARGE SCALE GENOMIC DNA]</scope>
    <source>
        <strain evidence="2">cv. TM-1</strain>
    </source>
</reference>
<proteinExistence type="predicted"/>
<dbReference type="OrthoDB" id="1019955at2759"/>
<organism evidence="2 3">
    <name type="scientific">Gossypium hirsutum</name>
    <name type="common">Upland cotton</name>
    <name type="synonym">Gossypium mexicanum</name>
    <dbReference type="NCBI Taxonomy" id="3635"/>
    <lineage>
        <taxon>Eukaryota</taxon>
        <taxon>Viridiplantae</taxon>
        <taxon>Streptophyta</taxon>
        <taxon>Embryophyta</taxon>
        <taxon>Tracheophyta</taxon>
        <taxon>Spermatophyta</taxon>
        <taxon>Magnoliopsida</taxon>
        <taxon>eudicotyledons</taxon>
        <taxon>Gunneridae</taxon>
        <taxon>Pentapetalae</taxon>
        <taxon>rosids</taxon>
        <taxon>malvids</taxon>
        <taxon>Malvales</taxon>
        <taxon>Malvaceae</taxon>
        <taxon>Malvoideae</taxon>
        <taxon>Gossypium</taxon>
    </lineage>
</organism>
<dbReference type="KEGG" id="ghi:107946612"/>
<dbReference type="Pfam" id="PF14223">
    <property type="entry name" value="Retrotran_gag_2"/>
    <property type="match status" value="1"/>
</dbReference>
<evidence type="ECO:0000313" key="2">
    <source>
        <dbReference type="Proteomes" id="UP000818029"/>
    </source>
</evidence>
<dbReference type="GeneID" id="107946612"/>
<dbReference type="PANTHER" id="PTHR47481:SF10">
    <property type="entry name" value="COPIA-LIKE POLYPROTEIN_RETROTRANSPOSON"/>
    <property type="match status" value="1"/>
</dbReference>
<gene>
    <name evidence="3" type="primary">LOC107946612</name>
</gene>
<dbReference type="Proteomes" id="UP000818029">
    <property type="component" value="Chromosome D12"/>
</dbReference>
<protein>
    <recommendedName>
        <fullName evidence="4">Retrotransposon gag domain-containing protein</fullName>
    </recommendedName>
</protein>
<evidence type="ECO:0000313" key="3">
    <source>
        <dbReference type="RefSeq" id="XP_016736501.1"/>
    </source>
</evidence>
<feature type="region of interest" description="Disordered" evidence="1">
    <location>
        <begin position="407"/>
        <end position="465"/>
    </location>
</feature>
<dbReference type="PANTHER" id="PTHR47481">
    <property type="match status" value="1"/>
</dbReference>
<dbReference type="RefSeq" id="XP_016736501.1">
    <property type="nucleotide sequence ID" value="XM_016881012.2"/>
</dbReference>
<reference evidence="3" key="2">
    <citation type="submission" date="2025-08" db="UniProtKB">
        <authorList>
            <consortium name="RefSeq"/>
        </authorList>
    </citation>
    <scope>IDENTIFICATION</scope>
</reference>
<feature type="region of interest" description="Disordered" evidence="1">
    <location>
        <begin position="493"/>
        <end position="538"/>
    </location>
</feature>
<feature type="region of interest" description="Disordered" evidence="1">
    <location>
        <begin position="549"/>
        <end position="568"/>
    </location>
</feature>
<accession>A0A1U8NBV9</accession>
<dbReference type="SMR" id="A0A1U8NBV9"/>
<keyword evidence="2" id="KW-1185">Reference proteome</keyword>
<sequence length="568" mass="60846">MATTNSAASDSVEVNGSVFCADRVVNSLPRHEVVKLDEGTFLQWKQHVRFITNGYELFGFLDGSTSAPPRFVQASDGALVLNPAASVFQQEDNLLTSWLLSTISSTIVSSFMDIQSASDVWNTALAMFAADTDQRQSRLRHDFHSLKKGSLSIRDYVAKLKSLCALLESSGTTISVAERTAVLLAGLPSEFEGVVSSASLSSTPLPFQRLVEALIECENRHVQTTQEVVYVANLVEDASMESSTRGGRSGLRGRGRNFRPRLQCQICSRFGHVAQRCYYRYHCDDLSSMQVQLPNPRGSGDGGWSSQPNTRPRISNLGQNYYGNNVGQNCFGVGQNNGVSGQNVCADGYNGFLEQRAGNNVGQNWFRGGQTNCVSGQNVCAHGYNCAGPNVGLHGWLRPGSLEFRPPTNGPHDVGSPDGINGSFGPTDIGPNAPLGPNAPIRPTNPMLNHVQLGSSTPTSNAVVPWRTKPRAQVFSASNPCFGLPRLGDLHASDSSDPSISGSHINSTQYGVSGDESDSPVPGTVGTSSWYPDSGASNHVCRDSSALHNAIPYSGQRDSGDFDEGAYS</sequence>
<evidence type="ECO:0000256" key="1">
    <source>
        <dbReference type="SAM" id="MobiDB-lite"/>
    </source>
</evidence>